<dbReference type="EMBL" id="MBFS01001190">
    <property type="protein sequence ID" value="PVV01313.1"/>
    <property type="molecule type" value="Genomic_DNA"/>
</dbReference>
<keyword evidence="3" id="KW-1185">Reference proteome</keyword>
<feature type="compositionally biased region" description="Basic and acidic residues" evidence="1">
    <location>
        <begin position="340"/>
        <end position="349"/>
    </location>
</feature>
<dbReference type="OrthoDB" id="10264655at2759"/>
<protein>
    <submittedName>
        <fullName evidence="2">Uncharacterized protein</fullName>
    </submittedName>
</protein>
<feature type="compositionally biased region" description="Basic and acidic residues" evidence="1">
    <location>
        <begin position="393"/>
        <end position="408"/>
    </location>
</feature>
<dbReference type="STRING" id="133381.A0A2T9Z9N5"/>
<accession>A0A2T9Z9N5</accession>
<evidence type="ECO:0000313" key="2">
    <source>
        <dbReference type="EMBL" id="PVV01313.1"/>
    </source>
</evidence>
<evidence type="ECO:0000256" key="1">
    <source>
        <dbReference type="SAM" id="MobiDB-lite"/>
    </source>
</evidence>
<feature type="non-terminal residue" evidence="2">
    <location>
        <position position="1"/>
    </location>
</feature>
<feature type="region of interest" description="Disordered" evidence="1">
    <location>
        <begin position="299"/>
        <end position="408"/>
    </location>
</feature>
<name>A0A2T9Z9N5_9FUNG</name>
<reference evidence="2 3" key="1">
    <citation type="journal article" date="2018" name="MBio">
        <title>Comparative Genomics Reveals the Core Gene Toolbox for the Fungus-Insect Symbiosis.</title>
        <authorList>
            <person name="Wang Y."/>
            <person name="Stata M."/>
            <person name="Wang W."/>
            <person name="Stajich J.E."/>
            <person name="White M.M."/>
            <person name="Moncalvo J.M."/>
        </authorList>
    </citation>
    <scope>NUCLEOTIDE SEQUENCE [LARGE SCALE GENOMIC DNA]</scope>
    <source>
        <strain evidence="2 3">SC-DP-2</strain>
    </source>
</reference>
<feature type="compositionally biased region" description="Basic residues" evidence="1">
    <location>
        <begin position="350"/>
        <end position="362"/>
    </location>
</feature>
<dbReference type="PANTHER" id="PTHR10026">
    <property type="entry name" value="CYCLIN"/>
    <property type="match status" value="1"/>
</dbReference>
<gene>
    <name evidence="2" type="ORF">BB560_004269</name>
</gene>
<organism evidence="2 3">
    <name type="scientific">Smittium megazygosporum</name>
    <dbReference type="NCBI Taxonomy" id="133381"/>
    <lineage>
        <taxon>Eukaryota</taxon>
        <taxon>Fungi</taxon>
        <taxon>Fungi incertae sedis</taxon>
        <taxon>Zoopagomycota</taxon>
        <taxon>Kickxellomycotina</taxon>
        <taxon>Harpellomycetes</taxon>
        <taxon>Harpellales</taxon>
        <taxon>Legeriomycetaceae</taxon>
        <taxon>Smittium</taxon>
    </lineage>
</organism>
<dbReference type="PIRSF" id="PIRSF036580">
    <property type="entry name" value="Cyclin_L"/>
    <property type="match status" value="1"/>
</dbReference>
<feature type="compositionally biased region" description="Basic and acidic residues" evidence="1">
    <location>
        <begin position="363"/>
        <end position="379"/>
    </location>
</feature>
<dbReference type="GO" id="GO:0006357">
    <property type="term" value="P:regulation of transcription by RNA polymerase II"/>
    <property type="evidence" value="ECO:0007669"/>
    <property type="project" value="InterPro"/>
</dbReference>
<feature type="compositionally biased region" description="Basic residues" evidence="1">
    <location>
        <begin position="380"/>
        <end position="392"/>
    </location>
</feature>
<dbReference type="SUPFAM" id="SSF47954">
    <property type="entry name" value="Cyclin-like"/>
    <property type="match status" value="2"/>
</dbReference>
<dbReference type="Proteomes" id="UP000245609">
    <property type="component" value="Unassembled WGS sequence"/>
</dbReference>
<evidence type="ECO:0000313" key="3">
    <source>
        <dbReference type="Proteomes" id="UP000245609"/>
    </source>
</evidence>
<dbReference type="AlphaFoldDB" id="A0A2T9Z9N5"/>
<comment type="caution">
    <text evidence="2">The sequence shown here is derived from an EMBL/GenBank/DDBJ whole genome shotgun (WGS) entry which is preliminary data.</text>
</comment>
<sequence>VWQYPHDKKFRGVGAMVARPPPERKVGCSSHSPIDTKINHLYIFAYVVMDKSFEFFNINTLANREMLQNSPSRKDGLSFSEEEDFRRYGSILIQSSGILLKLPQVVTASASVLFQRIYCILSFKEFPIRNAVLGCLFLATKTGESLRKIKDIISVVDLVIKKDRDFPTTLIDCGSQKFLDLRDDLLTAEMMLLRNLAFSVHVQLPYGLLVSYMQCLGLESNQKPNVIACAAIYLACNLYAEPLPKSTPWYLIFDVDYKILNCLVLMIINCYASKVNKTLPITSKELDLYFDDTSLYQPSQNTHINSENPTEVVPENKSTTAERSFTKPLGDTYSSKSIRHRESSRDRNKDHKHSRYRSRSPKRKSEYDRHSRRSDDRYSEHKRRRSRSRNRHREKDRDYNKKEFRERK</sequence>
<dbReference type="Gene3D" id="1.10.472.10">
    <property type="entry name" value="Cyclin-like"/>
    <property type="match status" value="2"/>
</dbReference>
<dbReference type="GO" id="GO:0016538">
    <property type="term" value="F:cyclin-dependent protein serine/threonine kinase regulator activity"/>
    <property type="evidence" value="ECO:0007669"/>
    <property type="project" value="InterPro"/>
</dbReference>
<dbReference type="InterPro" id="IPR043198">
    <property type="entry name" value="Cyclin/Ssn8"/>
</dbReference>
<feature type="compositionally biased region" description="Polar residues" evidence="1">
    <location>
        <begin position="299"/>
        <end position="309"/>
    </location>
</feature>
<proteinExistence type="predicted"/>
<dbReference type="InterPro" id="IPR036915">
    <property type="entry name" value="Cyclin-like_sf"/>
</dbReference>